<protein>
    <submittedName>
        <fullName evidence="1">DUF269 domain-containing protein</fullName>
    </submittedName>
</protein>
<name>A0ACC7NTL3_9BACL</name>
<organism evidence="1 2">
    <name type="scientific">Paenibacillus mesotrionivorans</name>
    <dbReference type="NCBI Taxonomy" id="3160968"/>
    <lineage>
        <taxon>Bacteria</taxon>
        <taxon>Bacillati</taxon>
        <taxon>Bacillota</taxon>
        <taxon>Bacilli</taxon>
        <taxon>Bacillales</taxon>
        <taxon>Paenibacillaceae</taxon>
        <taxon>Paenibacillus</taxon>
    </lineage>
</organism>
<accession>A0ACC7NTL3</accession>
<dbReference type="EMBL" id="JBJURJ010000003">
    <property type="protein sequence ID" value="MFM9327682.1"/>
    <property type="molecule type" value="Genomic_DNA"/>
</dbReference>
<evidence type="ECO:0000313" key="2">
    <source>
        <dbReference type="Proteomes" id="UP001631969"/>
    </source>
</evidence>
<dbReference type="Proteomes" id="UP001631969">
    <property type="component" value="Unassembled WGS sequence"/>
</dbReference>
<evidence type="ECO:0000313" key="1">
    <source>
        <dbReference type="EMBL" id="MFM9327682.1"/>
    </source>
</evidence>
<proteinExistence type="predicted"/>
<keyword evidence="2" id="KW-1185">Reference proteome</keyword>
<comment type="caution">
    <text evidence="1">The sequence shown here is derived from an EMBL/GenBank/DDBJ whole genome shotgun (WGS) entry which is preliminary data.</text>
</comment>
<reference evidence="1" key="1">
    <citation type="submission" date="2024-12" db="EMBL/GenBank/DDBJ databases">
        <authorList>
            <person name="Wu N."/>
        </authorList>
    </citation>
    <scope>NUCLEOTIDE SEQUENCE</scope>
    <source>
        <strain evidence="1">P15</strain>
    </source>
</reference>
<gene>
    <name evidence="1" type="ORF">ACI1P1_05125</name>
</gene>
<sequence length="158" mass="17538">MPEHTATQAGPTSGRVYPFVNCVLSILDSYDKFGLWAQKPKEERLRKYFLLDSDAFKGANTLCGTDSAPIRRQAAIFFQAVAMALEIRTGARIGSIVEMDDEGLGRAVVYSGRLVLSVHGWRQGQFGFTSMDKAVEEGERFIAAGLEWLEKYPDIAQL</sequence>